<dbReference type="AlphaFoldDB" id="A0A8D9A7Y9"/>
<feature type="region of interest" description="Disordered" evidence="1">
    <location>
        <begin position="85"/>
        <end position="121"/>
    </location>
</feature>
<protein>
    <recommendedName>
        <fullName evidence="2">DUF4780 domain-containing protein</fullName>
    </recommendedName>
</protein>
<name>A0A8D9A7Y9_9HEMI</name>
<feature type="region of interest" description="Disordered" evidence="1">
    <location>
        <begin position="147"/>
        <end position="203"/>
    </location>
</feature>
<dbReference type="EMBL" id="HBUF01090265">
    <property type="protein sequence ID" value="CAG6635533.1"/>
    <property type="molecule type" value="Transcribed_RNA"/>
</dbReference>
<sequence length="459" mass="50738">MARGSLPSRNYVNSRYRMTSSLKFSCCGEYWGSAAADFCLQVINPMSELINQTNEDTAPQSAVDSTDMQNLEKELQALEKDLTNSSQQMEVESNEPHAQEPLSPTEATKKPQQREKFQSLSGAARKRFKWLLKQGLGVTEARAKALEKLPDETRTSKKRGRSEDSTPEAAKGEKLTEQKRQKVLIPSQKPSSEGHEGVPETSQAPHSFANALKSTKVGVLLQNYPEDNLTNDQMANIQSQILDKIAEKEGAPYPQFSGTAYRPGWLSITCDNSATVDWLKSIIGGIQPSTGANLKVVDEGDLPKSKILSGYFPSSSEEATEKILRLVKAQNQSLTSNEWKVLRRNNEGTAAHLIMSVDLASVELLKKENYKISYKFGKVALHNKSEPKPQPNVQPPAKANVTSGVEPVKANPKPSGSRTNPGVRSPKQREERGQFSETPLKGLRPGKGKRDWKPRKPRS</sequence>
<dbReference type="EMBL" id="HBUF01428018">
    <property type="protein sequence ID" value="CAG6741621.1"/>
    <property type="molecule type" value="Transcribed_RNA"/>
</dbReference>
<feature type="domain" description="DUF4780" evidence="2">
    <location>
        <begin position="213"/>
        <end position="381"/>
    </location>
</feature>
<reference evidence="3" key="1">
    <citation type="submission" date="2021-05" db="EMBL/GenBank/DDBJ databases">
        <authorList>
            <person name="Alioto T."/>
            <person name="Alioto T."/>
            <person name="Gomez Garrido J."/>
        </authorList>
    </citation>
    <scope>NUCLEOTIDE SEQUENCE</scope>
</reference>
<feature type="compositionally biased region" description="Basic and acidic residues" evidence="1">
    <location>
        <begin position="170"/>
        <end position="180"/>
    </location>
</feature>
<dbReference type="InterPro" id="IPR031961">
    <property type="entry name" value="DUF4780"/>
</dbReference>
<evidence type="ECO:0000256" key="1">
    <source>
        <dbReference type="SAM" id="MobiDB-lite"/>
    </source>
</evidence>
<evidence type="ECO:0000313" key="3">
    <source>
        <dbReference type="EMBL" id="CAG6759231.1"/>
    </source>
</evidence>
<feature type="region of interest" description="Disordered" evidence="1">
    <location>
        <begin position="382"/>
        <end position="459"/>
    </location>
</feature>
<organism evidence="3">
    <name type="scientific">Cacopsylla melanoneura</name>
    <dbReference type="NCBI Taxonomy" id="428564"/>
    <lineage>
        <taxon>Eukaryota</taxon>
        <taxon>Metazoa</taxon>
        <taxon>Ecdysozoa</taxon>
        <taxon>Arthropoda</taxon>
        <taxon>Hexapoda</taxon>
        <taxon>Insecta</taxon>
        <taxon>Pterygota</taxon>
        <taxon>Neoptera</taxon>
        <taxon>Paraneoptera</taxon>
        <taxon>Hemiptera</taxon>
        <taxon>Sternorrhyncha</taxon>
        <taxon>Psylloidea</taxon>
        <taxon>Psyllidae</taxon>
        <taxon>Psyllinae</taxon>
        <taxon>Cacopsylla</taxon>
    </lineage>
</organism>
<dbReference type="Pfam" id="PF16012">
    <property type="entry name" value="DUF4780"/>
    <property type="match status" value="1"/>
</dbReference>
<feature type="compositionally biased region" description="Basic and acidic residues" evidence="1">
    <location>
        <begin position="107"/>
        <end position="117"/>
    </location>
</feature>
<proteinExistence type="predicted"/>
<dbReference type="EMBL" id="HBUF01551952">
    <property type="protein sequence ID" value="CAG6759231.1"/>
    <property type="molecule type" value="Transcribed_RNA"/>
</dbReference>
<accession>A0A8D9A7Y9</accession>
<dbReference type="EMBL" id="HBUF01228607">
    <property type="protein sequence ID" value="CAG6672444.1"/>
    <property type="molecule type" value="Transcribed_RNA"/>
</dbReference>
<dbReference type="EMBL" id="HBUF01228606">
    <property type="protein sequence ID" value="CAG6672443.1"/>
    <property type="molecule type" value="Transcribed_RNA"/>
</dbReference>
<feature type="compositionally biased region" description="Basic residues" evidence="1">
    <location>
        <begin position="444"/>
        <end position="459"/>
    </location>
</feature>
<evidence type="ECO:0000259" key="2">
    <source>
        <dbReference type="Pfam" id="PF16012"/>
    </source>
</evidence>